<reference evidence="3" key="1">
    <citation type="submission" date="2014-10" db="EMBL/GenBank/DDBJ databases">
        <authorList>
            <person name="King R."/>
        </authorList>
    </citation>
    <scope>NUCLEOTIDE SEQUENCE [LARGE SCALE GENOMIC DNA]</scope>
    <source>
        <strain evidence="3">A3/5</strain>
    </source>
</reference>
<evidence type="ECO:0000256" key="1">
    <source>
        <dbReference type="SAM" id="MobiDB-lite"/>
    </source>
</evidence>
<feature type="compositionally biased region" description="Low complexity" evidence="1">
    <location>
        <begin position="1"/>
        <end position="12"/>
    </location>
</feature>
<dbReference type="Proteomes" id="UP000245910">
    <property type="component" value="Chromosome III"/>
</dbReference>
<dbReference type="EMBL" id="LN649231">
    <property type="protein sequence ID" value="CEI69372.1"/>
    <property type="molecule type" value="Genomic_DNA"/>
</dbReference>
<dbReference type="OrthoDB" id="5082965at2759"/>
<name>A0A2L2TEG6_9HYPO</name>
<evidence type="ECO:0000313" key="2">
    <source>
        <dbReference type="EMBL" id="CEI69372.1"/>
    </source>
</evidence>
<proteinExistence type="predicted"/>
<accession>A0A2L2TEG6</accession>
<protein>
    <submittedName>
        <fullName evidence="2">Uncharacterized protein</fullName>
    </submittedName>
</protein>
<evidence type="ECO:0000313" key="3">
    <source>
        <dbReference type="Proteomes" id="UP000245910"/>
    </source>
</evidence>
<feature type="region of interest" description="Disordered" evidence="1">
    <location>
        <begin position="1"/>
        <end position="35"/>
    </location>
</feature>
<keyword evidence="3" id="KW-1185">Reference proteome</keyword>
<dbReference type="AlphaFoldDB" id="A0A2L2TEG6"/>
<sequence>MPRSASSVGSSSRYNPYSREGRPIHESQYQQQSEALHNVSDLSRIRAIDDDIERLYQARDVLVERVGPLDLVQFLSNSEAEDFDGDGRRTRPTWAMLRQLIRQKKSALKKVRILFEKFESLERSTSTLITMNCANTVKRCLEEKEMVQRDLRLAQSEIRMLRFTTKLDEMSGEQDITKKQ</sequence>
<organism evidence="2 3">
    <name type="scientific">Fusarium venenatum</name>
    <dbReference type="NCBI Taxonomy" id="56646"/>
    <lineage>
        <taxon>Eukaryota</taxon>
        <taxon>Fungi</taxon>
        <taxon>Dikarya</taxon>
        <taxon>Ascomycota</taxon>
        <taxon>Pezizomycotina</taxon>
        <taxon>Sordariomycetes</taxon>
        <taxon>Hypocreomycetidae</taxon>
        <taxon>Hypocreales</taxon>
        <taxon>Nectriaceae</taxon>
        <taxon>Fusarium</taxon>
    </lineage>
</organism>